<keyword evidence="2" id="KW-0808">Transferase</keyword>
<dbReference type="InterPro" id="IPR054696">
    <property type="entry name" value="GTP-eEF1A_C"/>
</dbReference>
<dbReference type="InterPro" id="IPR011779">
    <property type="entry name" value="SO4_adenylTrfase_lsu"/>
</dbReference>
<dbReference type="PRINTS" id="PR00315">
    <property type="entry name" value="ELONGATNFCT"/>
</dbReference>
<dbReference type="InterPro" id="IPR044138">
    <property type="entry name" value="CysN_II"/>
</dbReference>
<evidence type="ECO:0000313" key="9">
    <source>
        <dbReference type="EMBL" id="NJQ01029.1"/>
    </source>
</evidence>
<evidence type="ECO:0000256" key="1">
    <source>
        <dbReference type="ARBA" id="ARBA00012391"/>
    </source>
</evidence>
<dbReference type="InterPro" id="IPR009001">
    <property type="entry name" value="Transl_elong_EF1A/Init_IF2_C"/>
</dbReference>
<dbReference type="InterPro" id="IPR009000">
    <property type="entry name" value="Transl_B-barrel_sf"/>
</dbReference>
<dbReference type="Pfam" id="PF00009">
    <property type="entry name" value="GTP_EFTU"/>
    <property type="match status" value="1"/>
</dbReference>
<evidence type="ECO:0000256" key="4">
    <source>
        <dbReference type="ARBA" id="ARBA00022741"/>
    </source>
</evidence>
<dbReference type="InterPro" id="IPR027417">
    <property type="entry name" value="P-loop_NTPase"/>
</dbReference>
<keyword evidence="5" id="KW-0067">ATP-binding</keyword>
<dbReference type="InterPro" id="IPR031157">
    <property type="entry name" value="G_TR_CS"/>
</dbReference>
<proteinExistence type="predicted"/>
<evidence type="ECO:0000256" key="3">
    <source>
        <dbReference type="ARBA" id="ARBA00022695"/>
    </source>
</evidence>
<dbReference type="InterPro" id="IPR044139">
    <property type="entry name" value="CysN_NoDQ_III"/>
</dbReference>
<dbReference type="Gene3D" id="2.40.30.10">
    <property type="entry name" value="Translation factors"/>
    <property type="match status" value="2"/>
</dbReference>
<feature type="domain" description="Tr-type G" evidence="8">
    <location>
        <begin position="20"/>
        <end position="234"/>
    </location>
</feature>
<dbReference type="CDD" id="cd04166">
    <property type="entry name" value="CysN_ATPS"/>
    <property type="match status" value="1"/>
</dbReference>
<organism evidence="9 10">
    <name type="scientific">Streptomyces zingiberis</name>
    <dbReference type="NCBI Taxonomy" id="2053010"/>
    <lineage>
        <taxon>Bacteria</taxon>
        <taxon>Bacillati</taxon>
        <taxon>Actinomycetota</taxon>
        <taxon>Actinomycetes</taxon>
        <taxon>Kitasatosporales</taxon>
        <taxon>Streptomycetaceae</taxon>
        <taxon>Streptomyces</taxon>
    </lineage>
</organism>
<keyword evidence="4" id="KW-0547">Nucleotide-binding</keyword>
<dbReference type="NCBIfam" id="TIGR02034">
    <property type="entry name" value="CysN"/>
    <property type="match status" value="1"/>
</dbReference>
<keyword evidence="6" id="KW-0342">GTP-binding</keyword>
<dbReference type="RefSeq" id="WP_168101654.1">
    <property type="nucleotide sequence ID" value="NZ_JAATEN010000007.1"/>
</dbReference>
<gene>
    <name evidence="9" type="ORF">HCK00_10920</name>
</gene>
<comment type="caution">
    <text evidence="9">The sequence shown here is derived from an EMBL/GenBank/DDBJ whole genome shotgun (WGS) entry which is preliminary data.</text>
</comment>
<dbReference type="EC" id="2.7.7.4" evidence="1"/>
<reference evidence="9 10" key="1">
    <citation type="submission" date="2020-03" db="EMBL/GenBank/DDBJ databases">
        <title>WGS of actinomycetes isolated from Thailand.</title>
        <authorList>
            <person name="Thawai C."/>
        </authorList>
    </citation>
    <scope>NUCLEOTIDE SEQUENCE [LARGE SCALE GENOMIC DNA]</scope>
    <source>
        <strain evidence="9 10">PLAI 1-29</strain>
    </source>
</reference>
<dbReference type="Pfam" id="PF22594">
    <property type="entry name" value="GTP-eEF1A_C"/>
    <property type="match status" value="1"/>
</dbReference>
<dbReference type="InterPro" id="IPR041757">
    <property type="entry name" value="CysN_GTP-bd"/>
</dbReference>
<dbReference type="SUPFAM" id="SSF52540">
    <property type="entry name" value="P-loop containing nucleoside triphosphate hydrolases"/>
    <property type="match status" value="1"/>
</dbReference>
<dbReference type="CDD" id="cd04095">
    <property type="entry name" value="CysN_NoDQ_III"/>
    <property type="match status" value="1"/>
</dbReference>
<keyword evidence="10" id="KW-1185">Reference proteome</keyword>
<dbReference type="Gene3D" id="3.40.50.300">
    <property type="entry name" value="P-loop containing nucleotide triphosphate hydrolases"/>
    <property type="match status" value="1"/>
</dbReference>
<feature type="region of interest" description="Disordered" evidence="7">
    <location>
        <begin position="372"/>
        <end position="391"/>
    </location>
</feature>
<dbReference type="InterPro" id="IPR000795">
    <property type="entry name" value="T_Tr_GTP-bd_dom"/>
</dbReference>
<evidence type="ECO:0000259" key="8">
    <source>
        <dbReference type="PROSITE" id="PS51722"/>
    </source>
</evidence>
<dbReference type="Proteomes" id="UP000695264">
    <property type="component" value="Unassembled WGS sequence"/>
</dbReference>
<name>A0ABX1C0B8_9ACTN</name>
<dbReference type="SUPFAM" id="SSF50465">
    <property type="entry name" value="EF-Tu/eEF-1alpha/eIF2-gamma C-terminal domain"/>
    <property type="match status" value="1"/>
</dbReference>
<feature type="region of interest" description="Disordered" evidence="7">
    <location>
        <begin position="434"/>
        <end position="467"/>
    </location>
</feature>
<keyword evidence="3 9" id="KW-0548">Nucleotidyltransferase</keyword>
<feature type="compositionally biased region" description="Basic and acidic residues" evidence="7">
    <location>
        <begin position="458"/>
        <end position="467"/>
    </location>
</feature>
<dbReference type="PROSITE" id="PS00301">
    <property type="entry name" value="G_TR_1"/>
    <property type="match status" value="1"/>
</dbReference>
<dbReference type="InterPro" id="IPR050100">
    <property type="entry name" value="TRAFAC_GTPase_members"/>
</dbReference>
<dbReference type="SUPFAM" id="SSF50447">
    <property type="entry name" value="Translation proteins"/>
    <property type="match status" value="1"/>
</dbReference>
<evidence type="ECO:0000256" key="2">
    <source>
        <dbReference type="ARBA" id="ARBA00022679"/>
    </source>
</evidence>
<dbReference type="PANTHER" id="PTHR23115">
    <property type="entry name" value="TRANSLATION FACTOR"/>
    <property type="match status" value="1"/>
</dbReference>
<dbReference type="PROSITE" id="PS51722">
    <property type="entry name" value="G_TR_2"/>
    <property type="match status" value="1"/>
</dbReference>
<dbReference type="CDD" id="cd03695">
    <property type="entry name" value="CysN_NodQ_II"/>
    <property type="match status" value="1"/>
</dbReference>
<dbReference type="GO" id="GO:0016779">
    <property type="term" value="F:nucleotidyltransferase activity"/>
    <property type="evidence" value="ECO:0007669"/>
    <property type="project" value="UniProtKB-KW"/>
</dbReference>
<evidence type="ECO:0000256" key="5">
    <source>
        <dbReference type="ARBA" id="ARBA00022840"/>
    </source>
</evidence>
<evidence type="ECO:0000256" key="7">
    <source>
        <dbReference type="SAM" id="MobiDB-lite"/>
    </source>
</evidence>
<evidence type="ECO:0000313" key="10">
    <source>
        <dbReference type="Proteomes" id="UP000695264"/>
    </source>
</evidence>
<accession>A0ABX1C0B8</accession>
<sequence>MSSTDTDPAGPAGLPDGGDATLLRFATAGSVDDGKSTLVGRLLHDSKSVLADQLEAVEHASRSRGKEAPDLALLTDGLRAEREQGITIDVAYRYFATPRRRFILADTPGHVQYTRNMVTGASTAELAVVLVDARNGVVEQTRRHAAVAALLRVPHVVLAVNKMDLAGYQESVFAAIAEEFTAFAAALGVPEITAIPISALAGDNVVTPSATMDWYGGPTVLEHLETVPVTTDPAGEPVRFPVQYVIRPQTADHPDYRGYAGQLASGVLRVGDPVTVLPSGRTSTVAAIDALGEPAEAAWAPQSVTVLLDDDLDISRGDMIVTTATAPDVTRDVEATVCHLHDRPLTVGARVLLKHTTRTVKAIVKDIPSRLSLAESGGDGGPARHPAPGELGANDIGRVVLRTSEPLALDPYAVSRRTGSFLLIDPADGTTLTAGMSGDAFPDAAPGPDGNNGNGPGGEHDGDGWDF</sequence>
<evidence type="ECO:0000256" key="6">
    <source>
        <dbReference type="ARBA" id="ARBA00023134"/>
    </source>
</evidence>
<protein>
    <recommendedName>
        <fullName evidence="1">sulfate adenylyltransferase</fullName>
        <ecNumber evidence="1">2.7.7.4</ecNumber>
    </recommendedName>
</protein>
<dbReference type="EMBL" id="JAATEN010000007">
    <property type="protein sequence ID" value="NJQ01029.1"/>
    <property type="molecule type" value="Genomic_DNA"/>
</dbReference>